<proteinExistence type="predicted"/>
<evidence type="ECO:0000313" key="3">
    <source>
        <dbReference type="Proteomes" id="UP000256964"/>
    </source>
</evidence>
<keyword evidence="3" id="KW-1185">Reference proteome</keyword>
<sequence length="226" mass="24307">MSPLTLHVEHPMSGSRYGFRRVEFILTQATHSAHTPANLAAGAGSLTAARSYAPSVPHQPRGAPSYAEKFCPEIGPRCKIEYCCPNRNRTLHRAVDAFDTAMCGVSVCPCCTSFDASGLGRQRRPGDRSIAPTEYGMARPSRPGETRAGREAGRCPHHGRREAGKKVSCELRAFVACVNGAGALKTWGVVAAACARANAEQGYVHLSWQMVDSERNGEQPLKLEAA</sequence>
<dbReference type="AlphaFoldDB" id="A0A371D331"/>
<dbReference type="Proteomes" id="UP000256964">
    <property type="component" value="Unassembled WGS sequence"/>
</dbReference>
<name>A0A371D331_9APHY</name>
<feature type="compositionally biased region" description="Basic and acidic residues" evidence="1">
    <location>
        <begin position="142"/>
        <end position="154"/>
    </location>
</feature>
<evidence type="ECO:0000256" key="1">
    <source>
        <dbReference type="SAM" id="MobiDB-lite"/>
    </source>
</evidence>
<gene>
    <name evidence="2" type="ORF">OH76DRAFT_811667</name>
</gene>
<organism evidence="2 3">
    <name type="scientific">Lentinus brumalis</name>
    <dbReference type="NCBI Taxonomy" id="2498619"/>
    <lineage>
        <taxon>Eukaryota</taxon>
        <taxon>Fungi</taxon>
        <taxon>Dikarya</taxon>
        <taxon>Basidiomycota</taxon>
        <taxon>Agaricomycotina</taxon>
        <taxon>Agaricomycetes</taxon>
        <taxon>Polyporales</taxon>
        <taxon>Polyporaceae</taxon>
        <taxon>Lentinus</taxon>
    </lineage>
</organism>
<dbReference type="EMBL" id="KZ857423">
    <property type="protein sequence ID" value="RDX46934.1"/>
    <property type="molecule type" value="Genomic_DNA"/>
</dbReference>
<protein>
    <submittedName>
        <fullName evidence="2">Uncharacterized protein</fullName>
    </submittedName>
</protein>
<evidence type="ECO:0000313" key="2">
    <source>
        <dbReference type="EMBL" id="RDX46934.1"/>
    </source>
</evidence>
<feature type="region of interest" description="Disordered" evidence="1">
    <location>
        <begin position="119"/>
        <end position="160"/>
    </location>
</feature>
<accession>A0A371D331</accession>
<reference evidence="2 3" key="1">
    <citation type="journal article" date="2018" name="Biotechnol. Biofuels">
        <title>Integrative visual omics of the white-rot fungus Polyporus brumalis exposes the biotechnological potential of its oxidative enzymes for delignifying raw plant biomass.</title>
        <authorList>
            <person name="Miyauchi S."/>
            <person name="Rancon A."/>
            <person name="Drula E."/>
            <person name="Hage H."/>
            <person name="Chaduli D."/>
            <person name="Favel A."/>
            <person name="Grisel S."/>
            <person name="Henrissat B."/>
            <person name="Herpoel-Gimbert I."/>
            <person name="Ruiz-Duenas F.J."/>
            <person name="Chevret D."/>
            <person name="Hainaut M."/>
            <person name="Lin J."/>
            <person name="Wang M."/>
            <person name="Pangilinan J."/>
            <person name="Lipzen A."/>
            <person name="Lesage-Meessen L."/>
            <person name="Navarro D."/>
            <person name="Riley R."/>
            <person name="Grigoriev I.V."/>
            <person name="Zhou S."/>
            <person name="Raouche S."/>
            <person name="Rosso M.N."/>
        </authorList>
    </citation>
    <scope>NUCLEOTIDE SEQUENCE [LARGE SCALE GENOMIC DNA]</scope>
    <source>
        <strain evidence="2 3">BRFM 1820</strain>
    </source>
</reference>